<dbReference type="EMBL" id="VIRS01000011">
    <property type="protein sequence ID" value="TQS43814.1"/>
    <property type="molecule type" value="Genomic_DNA"/>
</dbReference>
<evidence type="ECO:0000313" key="2">
    <source>
        <dbReference type="EMBL" id="TQS43814.1"/>
    </source>
</evidence>
<sequence>MPTGRWFGSVAASDLICRRSRKTVRFTTPTTRGGPSIRARPGAPAPDTMPARFPHQVEANLRMAGWYPGRQIPDADIDRFDRRIQELTQDDPPVLRVSDAARPILAEFGGLTIGVPGNTWRVHPIDTDPEMDRFAGISIWQDQPVTPVAELDPPDPGDVVVGHDGRVFIGDYNGSYYLAEDFDWAIVRLIRGEEPLPSVRAGTEVQFADYAGRPIDPATTRRPGI</sequence>
<dbReference type="OrthoDB" id="4556695at2"/>
<accession>A0A545AR56</accession>
<reference evidence="2 3" key="1">
    <citation type="submission" date="2019-07" db="EMBL/GenBank/DDBJ databases">
        <title>Cryptosporangium phraense sp. nov., isolated from plant litter.</title>
        <authorList>
            <person name="Suriyachadkun C."/>
        </authorList>
    </citation>
    <scope>NUCLEOTIDE SEQUENCE [LARGE SCALE GENOMIC DNA]</scope>
    <source>
        <strain evidence="2 3">A-T 5661</strain>
    </source>
</reference>
<name>A0A545AR56_9ACTN</name>
<evidence type="ECO:0000256" key="1">
    <source>
        <dbReference type="SAM" id="MobiDB-lite"/>
    </source>
</evidence>
<evidence type="ECO:0008006" key="4">
    <source>
        <dbReference type="Google" id="ProtNLM"/>
    </source>
</evidence>
<comment type="caution">
    <text evidence="2">The sequence shown here is derived from an EMBL/GenBank/DDBJ whole genome shotgun (WGS) entry which is preliminary data.</text>
</comment>
<dbReference type="AlphaFoldDB" id="A0A545AR56"/>
<dbReference type="InParanoid" id="A0A545AR56"/>
<organism evidence="2 3">
    <name type="scientific">Cryptosporangium phraense</name>
    <dbReference type="NCBI Taxonomy" id="2593070"/>
    <lineage>
        <taxon>Bacteria</taxon>
        <taxon>Bacillati</taxon>
        <taxon>Actinomycetota</taxon>
        <taxon>Actinomycetes</taxon>
        <taxon>Cryptosporangiales</taxon>
        <taxon>Cryptosporangiaceae</taxon>
        <taxon>Cryptosporangium</taxon>
    </lineage>
</organism>
<feature type="region of interest" description="Disordered" evidence="1">
    <location>
        <begin position="26"/>
        <end position="49"/>
    </location>
</feature>
<dbReference type="InterPro" id="IPR025850">
    <property type="entry name" value="SUKH-3"/>
</dbReference>
<evidence type="ECO:0000313" key="3">
    <source>
        <dbReference type="Proteomes" id="UP000317982"/>
    </source>
</evidence>
<proteinExistence type="predicted"/>
<dbReference type="Pfam" id="PF14433">
    <property type="entry name" value="SUKH-3"/>
    <property type="match status" value="1"/>
</dbReference>
<dbReference type="Proteomes" id="UP000317982">
    <property type="component" value="Unassembled WGS sequence"/>
</dbReference>
<keyword evidence="3" id="KW-1185">Reference proteome</keyword>
<protein>
    <recommendedName>
        <fullName evidence="4">SUKH-3 domain containing protein</fullName>
    </recommendedName>
</protein>
<gene>
    <name evidence="2" type="ORF">FL583_17470</name>
</gene>